<sequence length="287" mass="33638">MDQHKEERIQEAGIKLFSEKGFEATSVQDIVDECGISKGSFYSYFKSKDALLVTILTHHYRMIEKRIQEVDHMELQPRETFIVQLTHLYEGIYKHREFIITYAYEQVTRLNATVKRRILHIQTKRRAFYRRGLQMIYGERVTPYLWDLAIMLEGIAHTFIRMLLQDGKELQIEKLVKYIINRIDNIVEGVINSDEKPLLQESDVNPSQNMGNVSLAGARLTELVTIIKNGLRKSSQNENYLVSLDVIEEELERETPRYPVIKGMLSNLEDINIKEVEVYIEELKRSL</sequence>
<dbReference type="EMBL" id="JABXYM010000001">
    <property type="protein sequence ID" value="MCR6097867.1"/>
    <property type="molecule type" value="Genomic_DNA"/>
</dbReference>
<dbReference type="InterPro" id="IPR001647">
    <property type="entry name" value="HTH_TetR"/>
</dbReference>
<proteinExistence type="predicted"/>
<dbReference type="PANTHER" id="PTHR43479">
    <property type="entry name" value="ACREF/ENVCD OPERON REPRESSOR-RELATED"/>
    <property type="match status" value="1"/>
</dbReference>
<feature type="DNA-binding region" description="H-T-H motif" evidence="3">
    <location>
        <begin position="26"/>
        <end position="45"/>
    </location>
</feature>
<dbReference type="Pfam" id="PF00440">
    <property type="entry name" value="TetR_N"/>
    <property type="match status" value="1"/>
</dbReference>
<keyword evidence="1" id="KW-0678">Repressor</keyword>
<evidence type="ECO:0000313" key="5">
    <source>
        <dbReference type="EMBL" id="MCR6097867.1"/>
    </source>
</evidence>
<dbReference type="GO" id="GO:0003677">
    <property type="term" value="F:DNA binding"/>
    <property type="evidence" value="ECO:0007669"/>
    <property type="project" value="UniProtKB-UniRule"/>
</dbReference>
<evidence type="ECO:0000259" key="4">
    <source>
        <dbReference type="PROSITE" id="PS50977"/>
    </source>
</evidence>
<dbReference type="PRINTS" id="PR00455">
    <property type="entry name" value="HTHTETR"/>
</dbReference>
<evidence type="ECO:0000256" key="1">
    <source>
        <dbReference type="ARBA" id="ARBA00022491"/>
    </source>
</evidence>
<gene>
    <name evidence="5" type="ORF">HXA33_15125</name>
</gene>
<dbReference type="Proteomes" id="UP001057753">
    <property type="component" value="Unassembled WGS sequence"/>
</dbReference>
<comment type="caution">
    <text evidence="5">The sequence shown here is derived from an EMBL/GenBank/DDBJ whole genome shotgun (WGS) entry which is preliminary data.</text>
</comment>
<evidence type="ECO:0000313" key="6">
    <source>
        <dbReference type="Proteomes" id="UP001057753"/>
    </source>
</evidence>
<dbReference type="RefSeq" id="WP_257822250.1">
    <property type="nucleotide sequence ID" value="NZ_JABXYM010000001.1"/>
</dbReference>
<dbReference type="InterPro" id="IPR050624">
    <property type="entry name" value="HTH-type_Tx_Regulator"/>
</dbReference>
<dbReference type="AlphaFoldDB" id="A0A9Q4B3W8"/>
<name>A0A9Q4B3W8_SALAG</name>
<protein>
    <submittedName>
        <fullName evidence="5">TetR/AcrR family transcriptional regulator</fullName>
    </submittedName>
</protein>
<keyword evidence="6" id="KW-1185">Reference proteome</keyword>
<dbReference type="InterPro" id="IPR023772">
    <property type="entry name" value="DNA-bd_HTH_TetR-type_CS"/>
</dbReference>
<dbReference type="PROSITE" id="PS01081">
    <property type="entry name" value="HTH_TETR_1"/>
    <property type="match status" value="1"/>
</dbReference>
<evidence type="ECO:0000256" key="3">
    <source>
        <dbReference type="PROSITE-ProRule" id="PRU00335"/>
    </source>
</evidence>
<dbReference type="SUPFAM" id="SSF46689">
    <property type="entry name" value="Homeodomain-like"/>
    <property type="match status" value="1"/>
</dbReference>
<organism evidence="5 6">
    <name type="scientific">Salipaludibacillus agaradhaerens</name>
    <name type="common">Bacillus agaradhaerens</name>
    <dbReference type="NCBI Taxonomy" id="76935"/>
    <lineage>
        <taxon>Bacteria</taxon>
        <taxon>Bacillati</taxon>
        <taxon>Bacillota</taxon>
        <taxon>Bacilli</taxon>
        <taxon>Bacillales</taxon>
        <taxon>Bacillaceae</taxon>
    </lineage>
</organism>
<accession>A0A9Q4B3W8</accession>
<dbReference type="PANTHER" id="PTHR43479:SF22">
    <property type="entry name" value="TRANSCRIPTIONAL REGULATOR, TETR FAMILY"/>
    <property type="match status" value="1"/>
</dbReference>
<dbReference type="PROSITE" id="PS50977">
    <property type="entry name" value="HTH_TETR_2"/>
    <property type="match status" value="1"/>
</dbReference>
<reference evidence="5" key="1">
    <citation type="submission" date="2020-06" db="EMBL/GenBank/DDBJ databases">
        <title>Insight into the genomes of haloalkaliphilic bacilli from Kenyan soda lakes.</title>
        <authorList>
            <person name="Mwirichia R."/>
            <person name="Villamizar G.C."/>
            <person name="Poehlein A."/>
            <person name="Mugweru J."/>
            <person name="Kipnyargis A."/>
            <person name="Kiplimo D."/>
            <person name="Orwa P."/>
            <person name="Daniel R."/>
        </authorList>
    </citation>
    <scope>NUCLEOTIDE SEQUENCE</scope>
    <source>
        <strain evidence="5">B1096_S55</strain>
    </source>
</reference>
<feature type="domain" description="HTH tetR-type" evidence="4">
    <location>
        <begin position="3"/>
        <end position="63"/>
    </location>
</feature>
<dbReference type="Gene3D" id="1.10.357.10">
    <property type="entry name" value="Tetracycline Repressor, domain 2"/>
    <property type="match status" value="1"/>
</dbReference>
<evidence type="ECO:0000256" key="2">
    <source>
        <dbReference type="ARBA" id="ARBA00023125"/>
    </source>
</evidence>
<dbReference type="InterPro" id="IPR009057">
    <property type="entry name" value="Homeodomain-like_sf"/>
</dbReference>
<keyword evidence="2 3" id="KW-0238">DNA-binding</keyword>